<evidence type="ECO:0000256" key="1">
    <source>
        <dbReference type="SAM" id="Phobius"/>
    </source>
</evidence>
<dbReference type="Proteomes" id="UP000185663">
    <property type="component" value="Chromosome I"/>
</dbReference>
<keyword evidence="3" id="KW-1185">Reference proteome</keyword>
<feature type="transmembrane region" description="Helical" evidence="1">
    <location>
        <begin position="40"/>
        <end position="58"/>
    </location>
</feature>
<organism evidence="2 3">
    <name type="scientific">Paraoerskovia marina</name>
    <dbReference type="NCBI Taxonomy" id="545619"/>
    <lineage>
        <taxon>Bacteria</taxon>
        <taxon>Bacillati</taxon>
        <taxon>Actinomycetota</taxon>
        <taxon>Actinomycetes</taxon>
        <taxon>Micrococcales</taxon>
        <taxon>Cellulomonadaceae</taxon>
        <taxon>Paraoerskovia</taxon>
    </lineage>
</organism>
<protein>
    <recommendedName>
        <fullName evidence="4">DUF3093 domain-containing protein</fullName>
    </recommendedName>
</protein>
<dbReference type="RefSeq" id="WP_029253555.1">
    <property type="nucleotide sequence ID" value="NZ_LT629776.1"/>
</dbReference>
<evidence type="ECO:0000313" key="2">
    <source>
        <dbReference type="EMBL" id="SDS45659.1"/>
    </source>
</evidence>
<dbReference type="Pfam" id="PF11292">
    <property type="entry name" value="DUF3093"/>
    <property type="match status" value="1"/>
</dbReference>
<dbReference type="STRING" id="545619.SAMN04489860_1591"/>
<dbReference type="InterPro" id="IPR021443">
    <property type="entry name" value="DUF3093"/>
</dbReference>
<gene>
    <name evidence="2" type="ORF">SAMN04489860_1591</name>
</gene>
<keyword evidence="1" id="KW-0472">Membrane</keyword>
<dbReference type="OrthoDB" id="3217020at2"/>
<sequence length="154" mass="15899">MTGSSRYTERLVPGIGGWFSSLAGSALLGLVALAVGPSTALVVTIAAVVVAAIVVWMLSPVVSVTGHELVAGDAHIDVDLLGEPEVLDADDVRRALGPGSDARTYACLRTATKHAVRAEVLDPRDPTPAWLVSTRHPERLVAALTAARSEVSAG</sequence>
<accession>A0A1H1SE61</accession>
<keyword evidence="1" id="KW-1133">Transmembrane helix</keyword>
<dbReference type="EMBL" id="LT629776">
    <property type="protein sequence ID" value="SDS45659.1"/>
    <property type="molecule type" value="Genomic_DNA"/>
</dbReference>
<reference evidence="2 3" key="1">
    <citation type="submission" date="2016-10" db="EMBL/GenBank/DDBJ databases">
        <authorList>
            <person name="de Groot N.N."/>
        </authorList>
    </citation>
    <scope>NUCLEOTIDE SEQUENCE [LARGE SCALE GENOMIC DNA]</scope>
    <source>
        <strain evidence="2 3">DSM 22126</strain>
    </source>
</reference>
<dbReference type="eggNOG" id="ENOG5032Z7M">
    <property type="taxonomic scope" value="Bacteria"/>
</dbReference>
<keyword evidence="1" id="KW-0812">Transmembrane</keyword>
<dbReference type="AlphaFoldDB" id="A0A1H1SE61"/>
<feature type="transmembrane region" description="Helical" evidence="1">
    <location>
        <begin position="12"/>
        <end position="34"/>
    </location>
</feature>
<proteinExistence type="predicted"/>
<name>A0A1H1SE61_9CELL</name>
<evidence type="ECO:0008006" key="4">
    <source>
        <dbReference type="Google" id="ProtNLM"/>
    </source>
</evidence>
<evidence type="ECO:0000313" key="3">
    <source>
        <dbReference type="Proteomes" id="UP000185663"/>
    </source>
</evidence>